<evidence type="ECO:0000313" key="2">
    <source>
        <dbReference type="Proteomes" id="UP000579945"/>
    </source>
</evidence>
<dbReference type="RefSeq" id="WP_183652775.1">
    <property type="nucleotide sequence ID" value="NZ_JACIBV010000001.1"/>
</dbReference>
<proteinExistence type="predicted"/>
<dbReference type="GeneID" id="95391643"/>
<organism evidence="1 2">
    <name type="scientific">Nonomuraea dietziae</name>
    <dbReference type="NCBI Taxonomy" id="65515"/>
    <lineage>
        <taxon>Bacteria</taxon>
        <taxon>Bacillati</taxon>
        <taxon>Actinomycetota</taxon>
        <taxon>Actinomycetes</taxon>
        <taxon>Streptosporangiales</taxon>
        <taxon>Streptosporangiaceae</taxon>
        <taxon>Nonomuraea</taxon>
    </lineage>
</organism>
<dbReference type="AlphaFoldDB" id="A0A7W5YST3"/>
<dbReference type="Proteomes" id="UP000579945">
    <property type="component" value="Unassembled WGS sequence"/>
</dbReference>
<reference evidence="1 2" key="1">
    <citation type="submission" date="2020-08" db="EMBL/GenBank/DDBJ databases">
        <title>Sequencing the genomes of 1000 actinobacteria strains.</title>
        <authorList>
            <person name="Klenk H.-P."/>
        </authorList>
    </citation>
    <scope>NUCLEOTIDE SEQUENCE [LARGE SCALE GENOMIC DNA]</scope>
    <source>
        <strain evidence="1 2">DSM 44320</strain>
    </source>
</reference>
<evidence type="ECO:0008006" key="3">
    <source>
        <dbReference type="Google" id="ProtNLM"/>
    </source>
</evidence>
<dbReference type="EMBL" id="JACIBV010000001">
    <property type="protein sequence ID" value="MBB3729459.1"/>
    <property type="molecule type" value="Genomic_DNA"/>
</dbReference>
<evidence type="ECO:0000313" key="1">
    <source>
        <dbReference type="EMBL" id="MBB3729459.1"/>
    </source>
</evidence>
<dbReference type="InterPro" id="IPR046198">
    <property type="entry name" value="DUF6230"/>
</dbReference>
<protein>
    <recommendedName>
        <fullName evidence="3">Cholesterol esterase</fullName>
    </recommendedName>
</protein>
<accession>A0A7W5YST3</accession>
<comment type="caution">
    <text evidence="1">The sequence shown here is derived from an EMBL/GenBank/DDBJ whole genome shotgun (WGS) entry which is preliminary data.</text>
</comment>
<sequence>MSWRVAVVEQGRVRWKRFALVFTPVVALTLLLVGATTEGAIGATFVVSSSTFKLFTGELRAQGFTLAGGVDHDIKGRAIPVLLTGIRRAEVFDLCQSVVLKTPLGAVTARITGGRGDAPVVAEDLVIDAAAARAAAAFKDIQLGRDAGTLDAPAGARGPAGTFGAQSRTVVLRNVRLTAWAVTAGTFILPDLALSLQTGDRPCF</sequence>
<keyword evidence="2" id="KW-1185">Reference proteome</keyword>
<name>A0A7W5YST3_9ACTN</name>
<gene>
    <name evidence="1" type="ORF">FHR33_005319</name>
</gene>
<dbReference type="Pfam" id="PF19741">
    <property type="entry name" value="DUF6230"/>
    <property type="match status" value="1"/>
</dbReference>